<dbReference type="InterPro" id="IPR007838">
    <property type="entry name" value="Cell_div_ZapA-like"/>
</dbReference>
<keyword evidence="2" id="KW-0175">Coiled coil</keyword>
<dbReference type="Proteomes" id="UP000029843">
    <property type="component" value="Unassembled WGS sequence"/>
</dbReference>
<proteinExistence type="inferred from homology"/>
<evidence type="ECO:0000256" key="1">
    <source>
        <dbReference type="ARBA" id="ARBA00010074"/>
    </source>
</evidence>
<dbReference type="AlphaFoldDB" id="A0A099KT58"/>
<evidence type="ECO:0000313" key="4">
    <source>
        <dbReference type="Proteomes" id="UP000029843"/>
    </source>
</evidence>
<evidence type="ECO:0000256" key="2">
    <source>
        <dbReference type="ARBA" id="ARBA00023054"/>
    </source>
</evidence>
<comment type="caution">
    <text evidence="3">The sequence shown here is derived from an EMBL/GenBank/DDBJ whole genome shotgun (WGS) entry which is preliminary data.</text>
</comment>
<evidence type="ECO:0000313" key="3">
    <source>
        <dbReference type="EMBL" id="KGJ93701.1"/>
    </source>
</evidence>
<dbReference type="RefSeq" id="WP_033092984.1">
    <property type="nucleotide sequence ID" value="NZ_JQED01000008.1"/>
</dbReference>
<dbReference type="OrthoDB" id="5772359at2"/>
<dbReference type="InterPro" id="IPR036192">
    <property type="entry name" value="Cell_div_ZapA-like_sf"/>
</dbReference>
<reference evidence="3 4" key="1">
    <citation type="submission" date="2014-08" db="EMBL/GenBank/DDBJ databases">
        <title>Genomic and Phenotypic Diversity of Colwellia psychrerythraea strains from Disparate Marine Basins.</title>
        <authorList>
            <person name="Techtmann S.M."/>
            <person name="Stelling S.C."/>
            <person name="Utturkar S.M."/>
            <person name="Alshibli N."/>
            <person name="Harris A."/>
            <person name="Brown S.D."/>
            <person name="Hazen T.C."/>
        </authorList>
    </citation>
    <scope>NUCLEOTIDE SEQUENCE [LARGE SCALE GENOMIC DNA]</scope>
    <source>
        <strain evidence="3 4">ND2E</strain>
    </source>
</reference>
<accession>A0A099KT58</accession>
<dbReference type="InterPro" id="IPR042233">
    <property type="entry name" value="Cell_div_ZapA_N"/>
</dbReference>
<dbReference type="Pfam" id="PF05164">
    <property type="entry name" value="ZapA"/>
    <property type="match status" value="1"/>
</dbReference>
<protein>
    <submittedName>
        <fullName evidence="3">Uncharacterized protein</fullName>
    </submittedName>
</protein>
<name>A0A099KT58_COLPS</name>
<dbReference type="EMBL" id="JQED01000008">
    <property type="protein sequence ID" value="KGJ93701.1"/>
    <property type="molecule type" value="Genomic_DNA"/>
</dbReference>
<dbReference type="PATRIC" id="fig|28229.4.peg.1222"/>
<dbReference type="Gene3D" id="3.30.160.880">
    <property type="entry name" value="Cell division protein ZapA protomer, N-terminal domain"/>
    <property type="match status" value="1"/>
</dbReference>
<comment type="similarity">
    <text evidence="1">Belongs to the ZapA family. Type 1 subfamily.</text>
</comment>
<dbReference type="SUPFAM" id="SSF102829">
    <property type="entry name" value="Cell division protein ZapA-like"/>
    <property type="match status" value="1"/>
</dbReference>
<sequence>MIVEDSKGISIEIMGKQHQFNCSAEQAEDLNQAANNLAVMCEDIKKKHSMANNERALLVASINLSYSLLIANDKLERNQHGQDALISTLKSALYQSDQLSINDQ</sequence>
<gene>
    <name evidence="3" type="ORF">ND2E_2194</name>
</gene>
<organism evidence="3 4">
    <name type="scientific">Colwellia psychrerythraea</name>
    <name type="common">Vibrio psychroerythus</name>
    <dbReference type="NCBI Taxonomy" id="28229"/>
    <lineage>
        <taxon>Bacteria</taxon>
        <taxon>Pseudomonadati</taxon>
        <taxon>Pseudomonadota</taxon>
        <taxon>Gammaproteobacteria</taxon>
        <taxon>Alteromonadales</taxon>
        <taxon>Colwelliaceae</taxon>
        <taxon>Colwellia</taxon>
    </lineage>
</organism>